<accession>A0ABP9SBY9</accession>
<proteinExistence type="predicted"/>
<dbReference type="Proteomes" id="UP001500200">
    <property type="component" value="Unassembled WGS sequence"/>
</dbReference>
<comment type="caution">
    <text evidence="1">The sequence shown here is derived from an EMBL/GenBank/DDBJ whole genome shotgun (WGS) entry which is preliminary data.</text>
</comment>
<sequence length="65" mass="7004">MGVGIYDNERQLGLFADCGEDLPALAGAATGVDHHGSFRAYNEARIEQAPFGLQHVVVRADFEPC</sequence>
<reference evidence="2" key="1">
    <citation type="journal article" date="2019" name="Int. J. Syst. Evol. Microbiol.">
        <title>The Global Catalogue of Microorganisms (GCM) 10K type strain sequencing project: providing services to taxonomists for standard genome sequencing and annotation.</title>
        <authorList>
            <consortium name="The Broad Institute Genomics Platform"/>
            <consortium name="The Broad Institute Genome Sequencing Center for Infectious Disease"/>
            <person name="Wu L."/>
            <person name="Ma J."/>
        </authorList>
    </citation>
    <scope>NUCLEOTIDE SEQUENCE [LARGE SCALE GENOMIC DNA]</scope>
    <source>
        <strain evidence="2">JCM 18514</strain>
    </source>
</reference>
<protein>
    <submittedName>
        <fullName evidence="1">Uncharacterized protein</fullName>
    </submittedName>
</protein>
<keyword evidence="2" id="KW-1185">Reference proteome</keyword>
<dbReference type="EMBL" id="BAABKK010000010">
    <property type="protein sequence ID" value="GAA5193095.1"/>
    <property type="molecule type" value="Genomic_DNA"/>
</dbReference>
<evidence type="ECO:0000313" key="2">
    <source>
        <dbReference type="Proteomes" id="UP001500200"/>
    </source>
</evidence>
<organism evidence="1 2">
    <name type="scientific">Arthrobacter gyeryongensis</name>
    <dbReference type="NCBI Taxonomy" id="1650592"/>
    <lineage>
        <taxon>Bacteria</taxon>
        <taxon>Bacillati</taxon>
        <taxon>Actinomycetota</taxon>
        <taxon>Actinomycetes</taxon>
        <taxon>Micrococcales</taxon>
        <taxon>Micrococcaceae</taxon>
        <taxon>Arthrobacter</taxon>
    </lineage>
</organism>
<evidence type="ECO:0000313" key="1">
    <source>
        <dbReference type="EMBL" id="GAA5193095.1"/>
    </source>
</evidence>
<gene>
    <name evidence="1" type="ORF">GCM10023346_16840</name>
</gene>
<name>A0ABP9SBY9_9MICC</name>